<organism evidence="2 3">
    <name type="scientific">Ectocarpus siliculosus</name>
    <name type="common">Brown alga</name>
    <name type="synonym">Conferva siliculosa</name>
    <dbReference type="NCBI Taxonomy" id="2880"/>
    <lineage>
        <taxon>Eukaryota</taxon>
        <taxon>Sar</taxon>
        <taxon>Stramenopiles</taxon>
        <taxon>Ochrophyta</taxon>
        <taxon>PX clade</taxon>
        <taxon>Phaeophyceae</taxon>
        <taxon>Ectocarpales</taxon>
        <taxon>Ectocarpaceae</taxon>
        <taxon>Ectocarpus</taxon>
    </lineage>
</organism>
<dbReference type="Proteomes" id="UP000002630">
    <property type="component" value="Linkage Group LG01"/>
</dbReference>
<protein>
    <submittedName>
        <fullName evidence="2">Uncharacterized protein</fullName>
    </submittedName>
</protein>
<dbReference type="EMBL" id="FN647682">
    <property type="protein sequence ID" value="CBN76685.1"/>
    <property type="molecule type" value="Genomic_DNA"/>
</dbReference>
<evidence type="ECO:0000313" key="2">
    <source>
        <dbReference type="EMBL" id="CBN76685.1"/>
    </source>
</evidence>
<dbReference type="InParanoid" id="D8LBH6"/>
<feature type="region of interest" description="Disordered" evidence="1">
    <location>
        <begin position="288"/>
        <end position="307"/>
    </location>
</feature>
<dbReference type="EMBL" id="FN649726">
    <property type="protein sequence ID" value="CBN76685.1"/>
    <property type="molecule type" value="Genomic_DNA"/>
</dbReference>
<feature type="region of interest" description="Disordered" evidence="1">
    <location>
        <begin position="563"/>
        <end position="742"/>
    </location>
</feature>
<feature type="region of interest" description="Disordered" evidence="1">
    <location>
        <begin position="519"/>
        <end position="543"/>
    </location>
</feature>
<feature type="compositionally biased region" description="Polar residues" evidence="1">
    <location>
        <begin position="598"/>
        <end position="620"/>
    </location>
</feature>
<name>D8LBH6_ECTSI</name>
<proteinExistence type="predicted"/>
<reference evidence="2 3" key="1">
    <citation type="journal article" date="2010" name="Nature">
        <title>The Ectocarpus genome and the independent evolution of multicellularity in brown algae.</title>
        <authorList>
            <person name="Cock J.M."/>
            <person name="Sterck L."/>
            <person name="Rouze P."/>
            <person name="Scornet D."/>
            <person name="Allen A.E."/>
            <person name="Amoutzias G."/>
            <person name="Anthouard V."/>
            <person name="Artiguenave F."/>
            <person name="Aury J.M."/>
            <person name="Badger J.H."/>
            <person name="Beszteri B."/>
            <person name="Billiau K."/>
            <person name="Bonnet E."/>
            <person name="Bothwell J.H."/>
            <person name="Bowler C."/>
            <person name="Boyen C."/>
            <person name="Brownlee C."/>
            <person name="Carrano C.J."/>
            <person name="Charrier B."/>
            <person name="Cho G.Y."/>
            <person name="Coelho S.M."/>
            <person name="Collen J."/>
            <person name="Corre E."/>
            <person name="Da Silva C."/>
            <person name="Delage L."/>
            <person name="Delaroque N."/>
            <person name="Dittami S.M."/>
            <person name="Doulbeau S."/>
            <person name="Elias M."/>
            <person name="Farnham G."/>
            <person name="Gachon C.M."/>
            <person name="Gschloessl B."/>
            <person name="Heesch S."/>
            <person name="Jabbari K."/>
            <person name="Jubin C."/>
            <person name="Kawai H."/>
            <person name="Kimura K."/>
            <person name="Kloareg B."/>
            <person name="Kupper F.C."/>
            <person name="Lang D."/>
            <person name="Le Bail A."/>
            <person name="Leblanc C."/>
            <person name="Lerouge P."/>
            <person name="Lohr M."/>
            <person name="Lopez P.J."/>
            <person name="Martens C."/>
            <person name="Maumus F."/>
            <person name="Michel G."/>
            <person name="Miranda-Saavedra D."/>
            <person name="Morales J."/>
            <person name="Moreau H."/>
            <person name="Motomura T."/>
            <person name="Nagasato C."/>
            <person name="Napoli C.A."/>
            <person name="Nelson D.R."/>
            <person name="Nyvall-Collen P."/>
            <person name="Peters A.F."/>
            <person name="Pommier C."/>
            <person name="Potin P."/>
            <person name="Poulain J."/>
            <person name="Quesneville H."/>
            <person name="Read B."/>
            <person name="Rensing S.A."/>
            <person name="Ritter A."/>
            <person name="Rousvoal S."/>
            <person name="Samanta M."/>
            <person name="Samson G."/>
            <person name="Schroeder D.C."/>
            <person name="Segurens B."/>
            <person name="Strittmatter M."/>
            <person name="Tonon T."/>
            <person name="Tregear J.W."/>
            <person name="Valentin K."/>
            <person name="von Dassow P."/>
            <person name="Yamagishi T."/>
            <person name="Van de Peer Y."/>
            <person name="Wincker P."/>
        </authorList>
    </citation>
    <scope>NUCLEOTIDE SEQUENCE [LARGE SCALE GENOMIC DNA]</scope>
    <source>
        <strain evidence="3">Ec32 / CCAP1310/4</strain>
    </source>
</reference>
<feature type="compositionally biased region" description="Basic and acidic residues" evidence="1">
    <location>
        <begin position="703"/>
        <end position="714"/>
    </location>
</feature>
<accession>D8LBH6</accession>
<evidence type="ECO:0000313" key="3">
    <source>
        <dbReference type="Proteomes" id="UP000002630"/>
    </source>
</evidence>
<sequence>MGSEEFDSQAAINTKLNARVGATSIRSQRDAIGSGFADVGNRRRPPSTGTMAGIRAAWGTSMGGSLDDIACPLPETNNSMRNSRVGAVYATGIIEEDEESESEMEEVDPRLFIPGVQGNRRRALSAGTLAGIRAAWGSSLDDSQEDIPYTSTDKINVIHNPRVGVNSVRAHILDDESESENEFVDSRSLMPGIAAGRRRPLGGGTLAGIRAAWGNSMGESQDDIACPSPATVNARLNSRAGVVYSRGSDRYASGHVVHGQPMPAGMRNGRGQPGLGIDQHDVIDYHSTSGRGQSTPTGMRKGRGQPVVGMNHDDIMSYHFASGGRQSIPAGMRSARGQPGMGIDHDDIMGYRFASGGGQSIPAGMRNARGQPGVGIDHDDVVGYRFPSGRGQSTPTGMRGRGQPGVGMNHDDIMGYHRASGRGQSTPTGVRNARGQPGVIMDHDDVVGYHLASGGGQAIPIGMRNGRGQPGLGIDHDDVVGYHLGSGRGQSTPTGMRNGRGQPAVVMDHDDVVGYYGSNKAVSATRRHSRSEPRAVEGSGSMGRVKVAGNGAVVGRVRDHANAAAGHERGSGGGGRGTAGSDTRGQRSKAAGGAGGQRDSSGGHTSKSASNGGRGQTSAKSAGGGAGIVKPAATRRTWEPGQSSVFDSSGSENSDGDGKPRGLRGVQVLDPETPGTDVVSSTGSATIRTGGVSASSSGGWGGRAHDSVVDDDGSRVLGAGVSRSSLRSFPGQEANGGSATGE</sequence>
<dbReference type="AlphaFoldDB" id="D8LBH6"/>
<feature type="compositionally biased region" description="Polar residues" evidence="1">
    <location>
        <begin position="288"/>
        <end position="297"/>
    </location>
</feature>
<keyword evidence="3" id="KW-1185">Reference proteome</keyword>
<gene>
    <name evidence="2" type="ORF">Esi_0000_0460</name>
</gene>
<evidence type="ECO:0000256" key="1">
    <source>
        <dbReference type="SAM" id="MobiDB-lite"/>
    </source>
</evidence>
<feature type="compositionally biased region" description="Polar residues" evidence="1">
    <location>
        <begin position="678"/>
        <end position="687"/>
    </location>
</feature>